<dbReference type="RefSeq" id="WP_173743619.1">
    <property type="nucleotide sequence ID" value="NZ_JAAIPF010000021.1"/>
</dbReference>
<comment type="caution">
    <text evidence="1">The sequence shown here is derived from an EMBL/GenBank/DDBJ whole genome shotgun (WGS) entry which is preliminary data.</text>
</comment>
<name>A0ABX2GP62_9FIRM</name>
<sequence length="58" mass="6986">MKQNSEKRNFLHKADSQNMPVCFITGKIYRKQEYEIKTETDCKINYIDDFKHIKFGIV</sequence>
<gene>
    <name evidence="1" type="ORF">G4952_10130</name>
</gene>
<dbReference type="EMBL" id="JAAIPF010000021">
    <property type="protein sequence ID" value="NSF74166.1"/>
    <property type="molecule type" value="Genomic_DNA"/>
</dbReference>
<reference evidence="1 2" key="1">
    <citation type="journal article" date="2020" name="Cell Host Microbe">
        <title>Functional and Genomic Variation between Human-Derived Isolates of Lachnospiraceae Reveals Inter- and Intra-Species Diversity.</title>
        <authorList>
            <person name="Sorbara M.T."/>
            <person name="Littmann E.R."/>
            <person name="Fontana E."/>
            <person name="Moody T.U."/>
            <person name="Kohout C.E."/>
            <person name="Gjonbalaj M."/>
            <person name="Eaton V."/>
            <person name="Seok R."/>
            <person name="Leiner I.M."/>
            <person name="Pamer E.G."/>
        </authorList>
    </citation>
    <scope>NUCLEOTIDE SEQUENCE [LARGE SCALE GENOMIC DNA]</scope>
    <source>
        <strain evidence="1 2">MSK.20.11</strain>
    </source>
</reference>
<keyword evidence="2" id="KW-1185">Reference proteome</keyword>
<dbReference type="Proteomes" id="UP000822152">
    <property type="component" value="Unassembled WGS sequence"/>
</dbReference>
<proteinExistence type="predicted"/>
<protein>
    <submittedName>
        <fullName evidence="1">Uncharacterized protein</fullName>
    </submittedName>
</protein>
<evidence type="ECO:0000313" key="1">
    <source>
        <dbReference type="EMBL" id="NSF74166.1"/>
    </source>
</evidence>
<accession>A0ABX2GP62</accession>
<evidence type="ECO:0000313" key="2">
    <source>
        <dbReference type="Proteomes" id="UP000822152"/>
    </source>
</evidence>
<organism evidence="1 2">
    <name type="scientific">Blautia wexlerae</name>
    <dbReference type="NCBI Taxonomy" id="418240"/>
    <lineage>
        <taxon>Bacteria</taxon>
        <taxon>Bacillati</taxon>
        <taxon>Bacillota</taxon>
        <taxon>Clostridia</taxon>
        <taxon>Lachnospirales</taxon>
        <taxon>Lachnospiraceae</taxon>
        <taxon>Blautia</taxon>
    </lineage>
</organism>